<dbReference type="GO" id="GO:0008270">
    <property type="term" value="F:zinc ion binding"/>
    <property type="evidence" value="ECO:0007669"/>
    <property type="project" value="UniProtKB-UniRule"/>
</dbReference>
<dbReference type="KEGG" id="mif:Metin_0411"/>
<dbReference type="Proteomes" id="UP000002061">
    <property type="component" value="Chromosome"/>
</dbReference>
<feature type="binding site" evidence="10">
    <location>
        <position position="332"/>
    </location>
    <ligand>
        <name>Zn(2+)</name>
        <dbReference type="ChEBI" id="CHEBI:29105"/>
    </ligand>
</feature>
<feature type="binding site" evidence="10">
    <location>
        <position position="411"/>
    </location>
    <ligand>
        <name>[4Fe-4S] cluster</name>
        <dbReference type="ChEBI" id="CHEBI:49883"/>
        <note>4Fe-4S-S-AdoMet</note>
    </ligand>
</feature>
<evidence type="ECO:0000256" key="5">
    <source>
        <dbReference type="ARBA" id="ARBA00022833"/>
    </source>
</evidence>
<evidence type="ECO:0000256" key="10">
    <source>
        <dbReference type="HAMAP-Rule" id="MF_00089"/>
    </source>
</evidence>
<name>D5VR78_METIM</name>
<feature type="binding site" evidence="10">
    <location>
        <position position="123"/>
    </location>
    <ligand>
        <name>substrate</name>
    </ligand>
</feature>
<keyword evidence="2 10" id="KW-0004">4Fe-4S</keyword>
<comment type="function">
    <text evidence="1 10">Catalyzes the synthesis of the hydroxymethylpyrimidine phosphate (HMP-P) moiety of thiamine from aminoimidazole ribotide (AIR) in a radical S-adenosyl-L-methionine (SAM)-dependent reaction.</text>
</comment>
<dbReference type="PANTHER" id="PTHR30557">
    <property type="entry name" value="THIAMINE BIOSYNTHESIS PROTEIN THIC"/>
    <property type="match status" value="1"/>
</dbReference>
<comment type="similarity">
    <text evidence="10">Belongs to the ThiC family.</text>
</comment>
<reference evidence="11" key="1">
    <citation type="submission" date="2010-04" db="EMBL/GenBank/DDBJ databases">
        <title>Complete sequence of Methanocaldococcus infernus ME.</title>
        <authorList>
            <consortium name="US DOE Joint Genome Institute"/>
            <person name="Lucas S."/>
            <person name="Copeland A."/>
            <person name="Lapidus A."/>
            <person name="Cheng J.-F."/>
            <person name="Bruce D."/>
            <person name="Goodwin L."/>
            <person name="Pitluck S."/>
            <person name="Munk A.C."/>
            <person name="Detter J.C."/>
            <person name="Han C."/>
            <person name="Tapia R."/>
            <person name="Land M."/>
            <person name="Hauser L."/>
            <person name="Kyrpides N."/>
            <person name="Mikhailova N."/>
            <person name="Sieprawska-Lupa M."/>
            <person name="Whitman W.B."/>
            <person name="Woyke T."/>
        </authorList>
    </citation>
    <scope>NUCLEOTIDE SEQUENCE [LARGE SCALE GENOMIC DNA]</scope>
    <source>
        <strain evidence="11">ME</strain>
    </source>
</reference>
<feature type="binding site" evidence="10">
    <location>
        <position position="94"/>
    </location>
    <ligand>
        <name>substrate</name>
    </ligand>
</feature>
<keyword evidence="9 10" id="KW-0456">Lyase</keyword>
<feature type="binding site" evidence="10">
    <location>
        <position position="268"/>
    </location>
    <ligand>
        <name>Zn(2+)</name>
        <dbReference type="ChEBI" id="CHEBI:29105"/>
    </ligand>
</feature>
<dbReference type="GeneID" id="9131415"/>
<dbReference type="HOGENOM" id="CLU_013181_2_2_2"/>
<dbReference type="OrthoDB" id="335406at2157"/>
<sequence length="424" mass="46995">MTQMISAKRGEVTEEMKIIAKEEKIELEKLVRYVAKGYVVIPKNVNRECKPVGIGKGLRTKVNANIGTSPDLVDINLEIEKAKVAEKYGADTIMDLSTGGDLKEIRKAILNNSKLPVGTVPIYEVGKIAKEKYGRVVDMDEDLIFKVIENQAKEGVDFMTLHCGITKESVERLKKSGRVLGIVSRGGSFLAAYIVHNNEENPLYKNYDYLLDILKEYDVTISLGDGMRPGCLLDNTDRAQIEELIILGELVERAREKGVQCMVEGPGHVPINNIEANIRIQKSVCKNAPFYVLGPVVTDIAPGYDHITAAIGGALAGYYGADFLCYVTPAEHLRLPTVEDVKEGVIVTKIAAQAADVAKGNKIAWELEKRMAYARRNQDWEEMFKIAIDGEKAKRMREEIPSKDEKACSICGEYCALLLAKKLD</sequence>
<keyword evidence="4 10" id="KW-0479">Metal-binding</keyword>
<dbReference type="EMBL" id="CP002009">
    <property type="protein sequence ID" value="ADG13081.1"/>
    <property type="molecule type" value="Genomic_DNA"/>
</dbReference>
<protein>
    <recommendedName>
        <fullName evidence="10">Phosphomethylpyrimidine synthase</fullName>
        <ecNumber evidence="10">4.1.99.17</ecNumber>
    </recommendedName>
    <alternativeName>
        <fullName evidence="10">Hydroxymethylpyrimidine phosphate synthase</fullName>
        <shortName evidence="10">HMP-P synthase</shortName>
        <shortName evidence="10">HMP-phosphate synthase</shortName>
        <shortName evidence="10">HMPP synthase</shortName>
    </alternativeName>
    <alternativeName>
        <fullName evidence="10">Thiamine biosynthesis protein ThiC</fullName>
    </alternativeName>
</protein>
<proteinExistence type="inferred from homology"/>
<dbReference type="NCBIfam" id="NF009895">
    <property type="entry name" value="PRK13352.1"/>
    <property type="match status" value="1"/>
</dbReference>
<dbReference type="InterPro" id="IPR037509">
    <property type="entry name" value="ThiC"/>
</dbReference>
<evidence type="ECO:0000256" key="9">
    <source>
        <dbReference type="ARBA" id="ARBA00023239"/>
    </source>
</evidence>
<keyword evidence="5 10" id="KW-0862">Zinc</keyword>
<feature type="binding site" evidence="10">
    <location>
        <position position="291"/>
    </location>
    <ligand>
        <name>substrate</name>
    </ligand>
</feature>
<dbReference type="GO" id="GO:0009228">
    <property type="term" value="P:thiamine biosynthetic process"/>
    <property type="evidence" value="ECO:0007669"/>
    <property type="project" value="UniProtKB-UniRule"/>
</dbReference>
<evidence type="ECO:0000313" key="11">
    <source>
        <dbReference type="EMBL" id="ADG13081.1"/>
    </source>
</evidence>
<keyword evidence="12" id="KW-1185">Reference proteome</keyword>
<evidence type="ECO:0000256" key="1">
    <source>
        <dbReference type="ARBA" id="ARBA00003175"/>
    </source>
</evidence>
<feature type="binding site" evidence="10">
    <location>
        <position position="162"/>
    </location>
    <ligand>
        <name>substrate</name>
    </ligand>
</feature>
<dbReference type="AlphaFoldDB" id="D5VR78"/>
<comment type="cofactor">
    <cofactor evidence="10">
        <name>[4Fe-4S] cluster</name>
        <dbReference type="ChEBI" id="CHEBI:49883"/>
    </cofactor>
    <text evidence="10">Binds 1 [4Fe-4S] cluster per subunit. The cluster is coordinated with 3 cysteines and an exchangeable S-adenosyl-L-methionine.</text>
</comment>
<feature type="binding site" evidence="10">
    <location>
        <position position="415"/>
    </location>
    <ligand>
        <name>[4Fe-4S] cluster</name>
        <dbReference type="ChEBI" id="CHEBI:49883"/>
        <note>4Fe-4S-S-AdoMet</note>
    </ligand>
</feature>
<dbReference type="FunFam" id="3.20.20.540:FF:000001">
    <property type="entry name" value="Phosphomethylpyrimidine synthase"/>
    <property type="match status" value="1"/>
</dbReference>
<comment type="pathway">
    <text evidence="10">Cofactor biosynthesis; thiamine diphosphate biosynthesis.</text>
</comment>
<dbReference type="PANTHER" id="PTHR30557:SF1">
    <property type="entry name" value="PHOSPHOMETHYLPYRIMIDINE SYNTHASE, CHLOROPLASTIC"/>
    <property type="match status" value="1"/>
</dbReference>
<dbReference type="HAMAP" id="MF_00089">
    <property type="entry name" value="ThiC"/>
    <property type="match status" value="1"/>
</dbReference>
<dbReference type="Gene3D" id="3.20.20.540">
    <property type="entry name" value="Radical SAM ThiC family, central domain"/>
    <property type="match status" value="1"/>
</dbReference>
<feature type="binding site" evidence="10">
    <location>
        <position position="264"/>
    </location>
    <ligand>
        <name>substrate</name>
    </ligand>
</feature>
<feature type="binding site" evidence="10">
    <location>
        <position position="65"/>
    </location>
    <ligand>
        <name>substrate</name>
    </ligand>
</feature>
<accession>D5VR78</accession>
<dbReference type="SFLD" id="SFLDF00407">
    <property type="entry name" value="phosphomethylpyrimidine_syntha"/>
    <property type="match status" value="1"/>
</dbReference>
<evidence type="ECO:0000313" key="12">
    <source>
        <dbReference type="Proteomes" id="UP000002061"/>
    </source>
</evidence>
<evidence type="ECO:0000256" key="8">
    <source>
        <dbReference type="ARBA" id="ARBA00023014"/>
    </source>
</evidence>
<keyword evidence="3 10" id="KW-0949">S-adenosyl-L-methionine</keyword>
<comment type="catalytic activity">
    <reaction evidence="10">
        <text>5-amino-1-(5-phospho-beta-D-ribosyl)imidazole + S-adenosyl-L-methionine = 4-amino-2-methyl-5-(phosphooxymethyl)pyrimidine + CO + 5'-deoxyadenosine + formate + L-methionine + 3 H(+)</text>
        <dbReference type="Rhea" id="RHEA:24840"/>
        <dbReference type="ChEBI" id="CHEBI:15378"/>
        <dbReference type="ChEBI" id="CHEBI:15740"/>
        <dbReference type="ChEBI" id="CHEBI:17245"/>
        <dbReference type="ChEBI" id="CHEBI:17319"/>
        <dbReference type="ChEBI" id="CHEBI:57844"/>
        <dbReference type="ChEBI" id="CHEBI:58354"/>
        <dbReference type="ChEBI" id="CHEBI:59789"/>
        <dbReference type="ChEBI" id="CHEBI:137981"/>
        <dbReference type="EC" id="4.1.99.17"/>
    </reaction>
</comment>
<evidence type="ECO:0000256" key="7">
    <source>
        <dbReference type="ARBA" id="ARBA00023004"/>
    </source>
</evidence>
<dbReference type="GO" id="GO:0051539">
    <property type="term" value="F:4 iron, 4 sulfur cluster binding"/>
    <property type="evidence" value="ECO:0007669"/>
    <property type="project" value="UniProtKB-KW"/>
</dbReference>
<dbReference type="UniPathway" id="UPA00060"/>
<dbReference type="eggNOG" id="arCOG02741">
    <property type="taxonomic scope" value="Archaea"/>
</dbReference>
<evidence type="ECO:0000256" key="4">
    <source>
        <dbReference type="ARBA" id="ARBA00022723"/>
    </source>
</evidence>
<feature type="binding site" evidence="10">
    <location>
        <begin position="225"/>
        <end position="228"/>
    </location>
    <ligand>
        <name>substrate</name>
    </ligand>
</feature>
<dbReference type="InterPro" id="IPR038521">
    <property type="entry name" value="ThiC/Bza_core_dom"/>
</dbReference>
<dbReference type="RefSeq" id="WP_013099827.1">
    <property type="nucleotide sequence ID" value="NC_014122.1"/>
</dbReference>
<dbReference type="InterPro" id="IPR002817">
    <property type="entry name" value="ThiC/BzaA/B"/>
</dbReference>
<feature type="binding site" evidence="10">
    <location>
        <position position="408"/>
    </location>
    <ligand>
        <name>[4Fe-4S] cluster</name>
        <dbReference type="ChEBI" id="CHEBI:49883"/>
        <note>4Fe-4S-S-AdoMet</note>
    </ligand>
</feature>
<dbReference type="GO" id="GO:0070284">
    <property type="term" value="F:phosphomethylpyrimidine synthase activity"/>
    <property type="evidence" value="ECO:0007669"/>
    <property type="project" value="UniProtKB-EC"/>
</dbReference>
<keyword evidence="8 10" id="KW-0411">Iron-sulfur</keyword>
<evidence type="ECO:0000256" key="6">
    <source>
        <dbReference type="ARBA" id="ARBA00022977"/>
    </source>
</evidence>
<keyword evidence="7 10" id="KW-0408">Iron</keyword>
<dbReference type="EC" id="4.1.99.17" evidence="10"/>
<dbReference type="NCBIfam" id="TIGR00190">
    <property type="entry name" value="thiC"/>
    <property type="match status" value="1"/>
</dbReference>
<feature type="binding site" evidence="10">
    <location>
        <begin position="184"/>
        <end position="186"/>
    </location>
    <ligand>
        <name>substrate</name>
    </ligand>
</feature>
<dbReference type="SFLD" id="SFLDG01114">
    <property type="entry name" value="phosphomethylpyrimidine_syntha"/>
    <property type="match status" value="1"/>
</dbReference>
<evidence type="ECO:0000256" key="2">
    <source>
        <dbReference type="ARBA" id="ARBA00022485"/>
    </source>
</evidence>
<gene>
    <name evidence="10" type="primary">thiC</name>
    <name evidence="11" type="ordered locus">Metin_0411</name>
</gene>
<dbReference type="STRING" id="573063.Metin_0411"/>
<dbReference type="GO" id="GO:0009229">
    <property type="term" value="P:thiamine diphosphate biosynthetic process"/>
    <property type="evidence" value="ECO:0007669"/>
    <property type="project" value="UniProtKB-UniRule"/>
</dbReference>
<dbReference type="SFLD" id="SFLDS00113">
    <property type="entry name" value="Radical_SAM_Phosphomethylpyrim"/>
    <property type="match status" value="1"/>
</dbReference>
<dbReference type="Pfam" id="PF01964">
    <property type="entry name" value="ThiC_Rad_SAM"/>
    <property type="match status" value="1"/>
</dbReference>
<organism evidence="11 12">
    <name type="scientific">Methanocaldococcus infernus (strain DSM 11812 / JCM 15783 / ME)</name>
    <dbReference type="NCBI Taxonomy" id="573063"/>
    <lineage>
        <taxon>Archaea</taxon>
        <taxon>Methanobacteriati</taxon>
        <taxon>Methanobacteriota</taxon>
        <taxon>Methanomada group</taxon>
        <taxon>Methanococci</taxon>
        <taxon>Methanococcales</taxon>
        <taxon>Methanocaldococcaceae</taxon>
        <taxon>Methanocaldococcus</taxon>
    </lineage>
</organism>
<evidence type="ECO:0000256" key="3">
    <source>
        <dbReference type="ARBA" id="ARBA00022691"/>
    </source>
</evidence>
<keyword evidence="6 10" id="KW-0784">Thiamine biosynthesis</keyword>